<dbReference type="SUPFAM" id="SSF51905">
    <property type="entry name" value="FAD/NAD(P)-binding domain"/>
    <property type="match status" value="1"/>
</dbReference>
<dbReference type="OrthoDB" id="9806179at2"/>
<keyword evidence="2 4" id="KW-0560">Oxidoreductase</keyword>
<feature type="domain" description="FAD/NAD(P)-binding" evidence="3">
    <location>
        <begin position="11"/>
        <end position="154"/>
    </location>
</feature>
<keyword evidence="5" id="KW-1185">Reference proteome</keyword>
<evidence type="ECO:0000256" key="2">
    <source>
        <dbReference type="ARBA" id="ARBA00023002"/>
    </source>
</evidence>
<dbReference type="PRINTS" id="PR00469">
    <property type="entry name" value="PNDRDTASEII"/>
</dbReference>
<keyword evidence="1" id="KW-0285">Flavoprotein</keyword>
<dbReference type="Pfam" id="PF07992">
    <property type="entry name" value="Pyr_redox_2"/>
    <property type="match status" value="2"/>
</dbReference>
<dbReference type="InterPro" id="IPR050097">
    <property type="entry name" value="Ferredoxin-NADP_redctase_2"/>
</dbReference>
<dbReference type="KEGG" id="tpz:Tph_c20510"/>
<accession>K4LJW1</accession>
<dbReference type="GO" id="GO:0004791">
    <property type="term" value="F:thioredoxin-disulfide reductase (NADPH) activity"/>
    <property type="evidence" value="ECO:0007669"/>
    <property type="project" value="UniProtKB-EC"/>
</dbReference>
<evidence type="ECO:0000259" key="3">
    <source>
        <dbReference type="Pfam" id="PF07992"/>
    </source>
</evidence>
<dbReference type="InterPro" id="IPR023753">
    <property type="entry name" value="FAD/NAD-binding_dom"/>
</dbReference>
<evidence type="ECO:0000313" key="4">
    <source>
        <dbReference type="EMBL" id="AFV12245.1"/>
    </source>
</evidence>
<name>K4LJW1_THEPS</name>
<feature type="domain" description="FAD/NAD(P)-binding" evidence="3">
    <location>
        <begin position="198"/>
        <end position="276"/>
    </location>
</feature>
<dbReference type="HOGENOM" id="CLU_031864_5_3_9"/>
<evidence type="ECO:0000256" key="1">
    <source>
        <dbReference type="ARBA" id="ARBA00022630"/>
    </source>
</evidence>
<dbReference type="InterPro" id="IPR036188">
    <property type="entry name" value="FAD/NAD-bd_sf"/>
</dbReference>
<dbReference type="eggNOG" id="COG0492">
    <property type="taxonomic scope" value="Bacteria"/>
</dbReference>
<reference evidence="4 5" key="1">
    <citation type="journal article" date="2012" name="BMC Genomics">
        <title>Genome-guided analysis of physiological and morphological traits of the fermentative acetate oxidizer Thermacetogenium phaeum.</title>
        <authorList>
            <person name="Oehler D."/>
            <person name="Poehlein A."/>
            <person name="Leimbach A."/>
            <person name="Muller N."/>
            <person name="Daniel R."/>
            <person name="Gottschalk G."/>
            <person name="Schink B."/>
        </authorList>
    </citation>
    <scope>NUCLEOTIDE SEQUENCE [LARGE SCALE GENOMIC DNA]</scope>
    <source>
        <strain evidence="5">ATCC BAA-254 / DSM 26808 / PB</strain>
    </source>
</reference>
<dbReference type="PRINTS" id="PR00368">
    <property type="entry name" value="FADPNR"/>
</dbReference>
<dbReference type="STRING" id="1089553.Tph_c20510"/>
<dbReference type="EC" id="1.8.1.9" evidence="4"/>
<dbReference type="EMBL" id="CP003732">
    <property type="protein sequence ID" value="AFV12245.1"/>
    <property type="molecule type" value="Genomic_DNA"/>
</dbReference>
<dbReference type="Gene3D" id="3.50.50.60">
    <property type="entry name" value="FAD/NAD(P)-binding domain"/>
    <property type="match status" value="2"/>
</dbReference>
<protein>
    <submittedName>
        <fullName evidence="4">Thioredoxin reductase TrxB</fullName>
        <ecNumber evidence="4">1.8.1.9</ecNumber>
    </submittedName>
</protein>
<proteinExistence type="predicted"/>
<dbReference type="PANTHER" id="PTHR48105">
    <property type="entry name" value="THIOREDOXIN REDUCTASE 1-RELATED-RELATED"/>
    <property type="match status" value="1"/>
</dbReference>
<sequence>MEAGITAVIWDILIVGAGPAGLAAAVNGRIRGKRVLLLGAEKGSERLKKAPEIRNYPGFSSVSGEELLERFLNHALDLGAVLETGRVENIYPGKEFSVVTRDNRVFRSRSVILATGVRQARLLPGEKELLGRGLGYCATCDGPLYRGKKVAVIGETPEAEQDVDFLAEICSAVYYFPAYKGEVRVDPRINVRRERPLAVVGEERVRGLSLADGELPVDGVFIIREVALAGQLVAGLQISEGAIVVGRSMETNIPGIFAAGDCTGKPYQVGKAVGEGLTAALSAVAYLDGRAGARG</sequence>
<evidence type="ECO:0000313" key="5">
    <source>
        <dbReference type="Proteomes" id="UP000000467"/>
    </source>
</evidence>
<organism evidence="4 5">
    <name type="scientific">Thermacetogenium phaeum (strain ATCC BAA-254 / DSM 26808 / PB)</name>
    <dbReference type="NCBI Taxonomy" id="1089553"/>
    <lineage>
        <taxon>Bacteria</taxon>
        <taxon>Bacillati</taxon>
        <taxon>Bacillota</taxon>
        <taxon>Clostridia</taxon>
        <taxon>Thermoanaerobacterales</taxon>
        <taxon>Thermoanaerobacteraceae</taxon>
        <taxon>Thermacetogenium</taxon>
    </lineage>
</organism>
<gene>
    <name evidence="4" type="primary">trxB</name>
    <name evidence="4" type="ordered locus">Tph_c20510</name>
</gene>
<dbReference type="AlphaFoldDB" id="K4LJW1"/>
<dbReference type="RefSeq" id="WP_015051120.1">
    <property type="nucleotide sequence ID" value="NC_018870.1"/>
</dbReference>
<dbReference type="Proteomes" id="UP000000467">
    <property type="component" value="Chromosome"/>
</dbReference>